<protein>
    <submittedName>
        <fullName evidence="2">Aminoglycoside phosphotransferase</fullName>
    </submittedName>
</protein>
<accession>A0A1Q8V8T3</accession>
<organism evidence="2 3">
    <name type="scientific">Actinomyces oris</name>
    <dbReference type="NCBI Taxonomy" id="544580"/>
    <lineage>
        <taxon>Bacteria</taxon>
        <taxon>Bacillati</taxon>
        <taxon>Actinomycetota</taxon>
        <taxon>Actinomycetes</taxon>
        <taxon>Actinomycetales</taxon>
        <taxon>Actinomycetaceae</taxon>
        <taxon>Actinomyces</taxon>
    </lineage>
</organism>
<dbReference type="AlphaFoldDB" id="A0A1Q8V8T3"/>
<evidence type="ECO:0000313" key="2">
    <source>
        <dbReference type="EMBL" id="OLO44522.1"/>
    </source>
</evidence>
<keyword evidence="2" id="KW-0808">Transferase</keyword>
<dbReference type="Proteomes" id="UP000186857">
    <property type="component" value="Unassembled WGS sequence"/>
</dbReference>
<dbReference type="InterPro" id="IPR002575">
    <property type="entry name" value="Aminoglycoside_PTrfase"/>
</dbReference>
<dbReference type="RefSeq" id="WP_075376785.1">
    <property type="nucleotide sequence ID" value="NZ_MSKJ01000014.1"/>
</dbReference>
<dbReference type="Gene3D" id="3.90.1200.10">
    <property type="match status" value="1"/>
</dbReference>
<dbReference type="GO" id="GO:0016740">
    <property type="term" value="F:transferase activity"/>
    <property type="evidence" value="ECO:0007669"/>
    <property type="project" value="UniProtKB-KW"/>
</dbReference>
<evidence type="ECO:0000313" key="3">
    <source>
        <dbReference type="Proteomes" id="UP000186857"/>
    </source>
</evidence>
<sequence>MSEIPEDLQGGSTEITKVGGRVLRSRRQGSTNVEWLLTVLERRGFRYSPRFLGLSDDDRQVLEFMEGRAGSYPLPAALRSDEALISTARALRSLHEVTSDLATEVVDGWMLEAVEPYEVICHGDFAPYNCVFDGSGLVGIIDFDTAHPGPRIRDVAYAIYRFAPLTAPGNAVGFGSLAEQARRARLFCDKYGEVNRTQVVETACRRLLDLVSYMRSQAAQGDAAFQSHLDDGHDTVYLRDVHYLRTNAAAFTRALM</sequence>
<reference evidence="2 3" key="1">
    <citation type="submission" date="2016-12" db="EMBL/GenBank/DDBJ databases">
        <title>Genomic Comparison of strains in the 'Actinomyces naeslundii' Group.</title>
        <authorList>
            <person name="Mughal S.R."/>
            <person name="Do T."/>
            <person name="Gilbert S.C."/>
            <person name="Witherden E.A."/>
            <person name="Didelot X."/>
            <person name="Beighton D."/>
        </authorList>
    </citation>
    <scope>NUCLEOTIDE SEQUENCE [LARGE SCALE GENOMIC DNA]</scope>
    <source>
        <strain evidence="2 3">CCUG 33920</strain>
    </source>
</reference>
<evidence type="ECO:0000259" key="1">
    <source>
        <dbReference type="Pfam" id="PF01636"/>
    </source>
</evidence>
<name>A0A1Q8V8T3_9ACTO</name>
<proteinExistence type="predicted"/>
<feature type="domain" description="Aminoglycoside phosphotransferase" evidence="1">
    <location>
        <begin position="106"/>
        <end position="166"/>
    </location>
</feature>
<dbReference type="EMBL" id="MSKJ01000014">
    <property type="protein sequence ID" value="OLO44522.1"/>
    <property type="molecule type" value="Genomic_DNA"/>
</dbReference>
<dbReference type="OrthoDB" id="236897at2"/>
<gene>
    <name evidence="2" type="ORF">BKH29_06765</name>
</gene>
<dbReference type="Pfam" id="PF01636">
    <property type="entry name" value="APH"/>
    <property type="match status" value="1"/>
</dbReference>
<dbReference type="SUPFAM" id="SSF56112">
    <property type="entry name" value="Protein kinase-like (PK-like)"/>
    <property type="match status" value="1"/>
</dbReference>
<dbReference type="InterPro" id="IPR011009">
    <property type="entry name" value="Kinase-like_dom_sf"/>
</dbReference>
<comment type="caution">
    <text evidence="2">The sequence shown here is derived from an EMBL/GenBank/DDBJ whole genome shotgun (WGS) entry which is preliminary data.</text>
</comment>